<dbReference type="EMBL" id="LCIB01000033">
    <property type="protein sequence ID" value="KKT46061.1"/>
    <property type="molecule type" value="Genomic_DNA"/>
</dbReference>
<organism evidence="2 3">
    <name type="scientific">Candidatus Gottesmanbacteria bacterium GW2011_GWA2_44_17</name>
    <dbReference type="NCBI Taxonomy" id="1618444"/>
    <lineage>
        <taxon>Bacteria</taxon>
        <taxon>Candidatus Gottesmaniibacteriota</taxon>
    </lineage>
</organism>
<protein>
    <submittedName>
        <fullName evidence="2">Glycosyl transferase</fullName>
    </submittedName>
</protein>
<dbReference type="InterPro" id="IPR050256">
    <property type="entry name" value="Glycosyltransferase_2"/>
</dbReference>
<name>A0A0G1HFE6_9BACT</name>
<dbReference type="CDD" id="cd04179">
    <property type="entry name" value="DPM_DPG-synthase_like"/>
    <property type="match status" value="1"/>
</dbReference>
<dbReference type="InterPro" id="IPR001173">
    <property type="entry name" value="Glyco_trans_2-like"/>
</dbReference>
<keyword evidence="2" id="KW-0808">Transferase</keyword>
<sequence length="235" mass="26665">MKKQSISVVIPVYNEVRTISSVIQIVLTWGKAKEIIVVNDGSTDQTAQAVSRFHDFVTIISYSKNYGKGYALYRGIQKSTGDIIMFLDGDVVGLTHHDLDCMTEPMVTRKADMVLGLARFATLGVIQPFNTITGERVVYKKDIELLSRFWKKIGYGVEVMINEAYKRKRVLSVKLPYVYILSKLEKQVISDAMISYIREGMDMLTQIVKDQADSMKPHARRIIQTVITYLQEAIS</sequence>
<dbReference type="Proteomes" id="UP000034063">
    <property type="component" value="Unassembled WGS sequence"/>
</dbReference>
<dbReference type="AlphaFoldDB" id="A0A0G1HFE6"/>
<dbReference type="GO" id="GO:0016740">
    <property type="term" value="F:transferase activity"/>
    <property type="evidence" value="ECO:0007669"/>
    <property type="project" value="UniProtKB-KW"/>
</dbReference>
<dbReference type="SUPFAM" id="SSF53448">
    <property type="entry name" value="Nucleotide-diphospho-sugar transferases"/>
    <property type="match status" value="1"/>
</dbReference>
<gene>
    <name evidence="2" type="ORF">UW37_C0033G0003</name>
</gene>
<dbReference type="InterPro" id="IPR029044">
    <property type="entry name" value="Nucleotide-diphossugar_trans"/>
</dbReference>
<proteinExistence type="predicted"/>
<dbReference type="PANTHER" id="PTHR48090:SF7">
    <property type="entry name" value="RFBJ PROTEIN"/>
    <property type="match status" value="1"/>
</dbReference>
<comment type="caution">
    <text evidence="2">The sequence shown here is derived from an EMBL/GenBank/DDBJ whole genome shotgun (WGS) entry which is preliminary data.</text>
</comment>
<evidence type="ECO:0000259" key="1">
    <source>
        <dbReference type="Pfam" id="PF00535"/>
    </source>
</evidence>
<dbReference type="Gene3D" id="3.90.550.10">
    <property type="entry name" value="Spore Coat Polysaccharide Biosynthesis Protein SpsA, Chain A"/>
    <property type="match status" value="1"/>
</dbReference>
<evidence type="ECO:0000313" key="3">
    <source>
        <dbReference type="Proteomes" id="UP000034063"/>
    </source>
</evidence>
<feature type="domain" description="Glycosyltransferase 2-like" evidence="1">
    <location>
        <begin position="7"/>
        <end position="119"/>
    </location>
</feature>
<dbReference type="Pfam" id="PF00535">
    <property type="entry name" value="Glycos_transf_2"/>
    <property type="match status" value="1"/>
</dbReference>
<reference evidence="2 3" key="1">
    <citation type="journal article" date="2015" name="Nature">
        <title>rRNA introns, odd ribosomes, and small enigmatic genomes across a large radiation of phyla.</title>
        <authorList>
            <person name="Brown C.T."/>
            <person name="Hug L.A."/>
            <person name="Thomas B.C."/>
            <person name="Sharon I."/>
            <person name="Castelle C.J."/>
            <person name="Singh A."/>
            <person name="Wilkins M.J."/>
            <person name="Williams K.H."/>
            <person name="Banfield J.F."/>
        </authorList>
    </citation>
    <scope>NUCLEOTIDE SEQUENCE [LARGE SCALE GENOMIC DNA]</scope>
</reference>
<evidence type="ECO:0000313" key="2">
    <source>
        <dbReference type="EMBL" id="KKT46061.1"/>
    </source>
</evidence>
<accession>A0A0G1HFE6</accession>
<dbReference type="PANTHER" id="PTHR48090">
    <property type="entry name" value="UNDECAPRENYL-PHOSPHATE 4-DEOXY-4-FORMAMIDO-L-ARABINOSE TRANSFERASE-RELATED"/>
    <property type="match status" value="1"/>
</dbReference>